<dbReference type="RefSeq" id="WP_135167853.1">
    <property type="nucleotide sequence ID" value="NZ_SPQU01000001.1"/>
</dbReference>
<keyword evidence="2" id="KW-0808">Transferase</keyword>
<evidence type="ECO:0000313" key="3">
    <source>
        <dbReference type="Proteomes" id="UP000298225"/>
    </source>
</evidence>
<dbReference type="InterPro" id="IPR043519">
    <property type="entry name" value="NT_sf"/>
</dbReference>
<evidence type="ECO:0000313" key="2">
    <source>
        <dbReference type="EMBL" id="TFV42695.1"/>
    </source>
</evidence>
<keyword evidence="3" id="KW-1185">Reference proteome</keyword>
<dbReference type="GO" id="GO:0016779">
    <property type="term" value="F:nucleotidyltransferase activity"/>
    <property type="evidence" value="ECO:0007669"/>
    <property type="project" value="InterPro"/>
</dbReference>
<protein>
    <submittedName>
        <fullName evidence="2">Nucleotidyltransferase domain-containing protein</fullName>
    </submittedName>
</protein>
<dbReference type="InterPro" id="IPR002934">
    <property type="entry name" value="Polymerase_NTP_transf_dom"/>
</dbReference>
<dbReference type="EMBL" id="SPQU01000001">
    <property type="protein sequence ID" value="TFV42695.1"/>
    <property type="molecule type" value="Genomic_DNA"/>
</dbReference>
<name>A0A4Y9LH36_9BRAD</name>
<dbReference type="OrthoDB" id="5176171at2"/>
<sequence>MPHVPLLTRLTSAFREVPGLAAIVLGGSRARGSGHLTSDYDVGLYFAAARPLDTERLLAAAKEIADDPAAATVTPIGEWGPWIVGGAWLSVQGSKVDLLYRNADAVEAVMRACHGGLVTMDYQPGHPHGFCSAIWMGEIAYCQPLHDPQGIIARLKSIALPYPRPLREALIQRFQWEILFGIENAELAIARGDRTHIAGSLYRSLACIAQVLFALNERYLINEKGALHEAALLPLTLPHLVERIDEVWRLVGDGALAPACEVLRQIDRQLKALTQPGGPRS</sequence>
<evidence type="ECO:0000259" key="1">
    <source>
        <dbReference type="Pfam" id="PF01909"/>
    </source>
</evidence>
<dbReference type="Proteomes" id="UP000298225">
    <property type="component" value="Unassembled WGS sequence"/>
</dbReference>
<comment type="caution">
    <text evidence="2">The sequence shown here is derived from an EMBL/GenBank/DDBJ whole genome shotgun (WGS) entry which is preliminary data.</text>
</comment>
<dbReference type="CDD" id="cd05403">
    <property type="entry name" value="NT_KNTase_like"/>
    <property type="match status" value="1"/>
</dbReference>
<dbReference type="AlphaFoldDB" id="A0A4Y9LH36"/>
<dbReference type="Pfam" id="PF01909">
    <property type="entry name" value="NTP_transf_2"/>
    <property type="match status" value="1"/>
</dbReference>
<feature type="domain" description="Polymerase nucleotidyl transferase" evidence="1">
    <location>
        <begin position="14"/>
        <end position="64"/>
    </location>
</feature>
<dbReference type="SUPFAM" id="SSF81301">
    <property type="entry name" value="Nucleotidyltransferase"/>
    <property type="match status" value="1"/>
</dbReference>
<gene>
    <name evidence="2" type="ORF">E4K66_01490</name>
</gene>
<reference evidence="2 3" key="1">
    <citation type="submission" date="2019-03" db="EMBL/GenBank/DDBJ databases">
        <title>Bradyrhizobium strains diversity isolated from Chamaecrista fasciculata.</title>
        <authorList>
            <person name="Urquiaga M.C.O."/>
            <person name="Hungria M."/>
            <person name="Delamuta J.R.M."/>
        </authorList>
    </citation>
    <scope>NUCLEOTIDE SEQUENCE [LARGE SCALE GENOMIC DNA]</scope>
    <source>
        <strain evidence="2 3">CNPSo 3424</strain>
    </source>
</reference>
<accession>A0A4Y9LH36</accession>
<organism evidence="2 3">
    <name type="scientific">Bradyrhizobium frederickii</name>
    <dbReference type="NCBI Taxonomy" id="2560054"/>
    <lineage>
        <taxon>Bacteria</taxon>
        <taxon>Pseudomonadati</taxon>
        <taxon>Pseudomonadota</taxon>
        <taxon>Alphaproteobacteria</taxon>
        <taxon>Hyphomicrobiales</taxon>
        <taxon>Nitrobacteraceae</taxon>
        <taxon>Bradyrhizobium</taxon>
    </lineage>
</organism>
<proteinExistence type="predicted"/>